<keyword evidence="1" id="KW-1185">Reference proteome</keyword>
<proteinExistence type="predicted"/>
<evidence type="ECO:0000313" key="2">
    <source>
        <dbReference type="RefSeq" id="XP_073778418.1"/>
    </source>
</evidence>
<organism evidence="1 2">
    <name type="scientific">Danio rerio</name>
    <name type="common">Zebrafish</name>
    <name type="synonym">Brachydanio rerio</name>
    <dbReference type="NCBI Taxonomy" id="7955"/>
    <lineage>
        <taxon>Eukaryota</taxon>
        <taxon>Metazoa</taxon>
        <taxon>Chordata</taxon>
        <taxon>Craniata</taxon>
        <taxon>Vertebrata</taxon>
        <taxon>Euteleostomi</taxon>
        <taxon>Actinopterygii</taxon>
        <taxon>Neopterygii</taxon>
        <taxon>Teleostei</taxon>
        <taxon>Ostariophysi</taxon>
        <taxon>Cypriniformes</taxon>
        <taxon>Danionidae</taxon>
        <taxon>Danioninae</taxon>
        <taxon>Danio</taxon>
    </lineage>
</organism>
<evidence type="ECO:0000313" key="1">
    <source>
        <dbReference type="Proteomes" id="UP000000437"/>
    </source>
</evidence>
<dbReference type="RefSeq" id="XP_073778418.1">
    <property type="nucleotide sequence ID" value="XM_073922317.1"/>
</dbReference>
<protein>
    <submittedName>
        <fullName evidence="2">Cadherin-related family member 2 isoform X1</fullName>
    </submittedName>
</protein>
<gene>
    <name evidence="2" type="primary">cdhr2</name>
</gene>
<accession>A0AC58H8V3</accession>
<reference evidence="2" key="1">
    <citation type="submission" date="2025-08" db="UniProtKB">
        <authorList>
            <consortium name="RefSeq"/>
        </authorList>
    </citation>
    <scope>IDENTIFICATION</scope>
    <source>
        <strain evidence="2">Tuebingen</strain>
        <tissue evidence="2">Fibroblasts and whole tissue</tissue>
    </source>
</reference>
<dbReference type="Proteomes" id="UP000000437">
    <property type="component" value="Chromosome 14"/>
</dbReference>
<name>A0AC58H8V3_DANRE</name>
<sequence>MEKPLLLLFSILASGYCNELPEISTSVVILREDLRIGEYAFQIVATDPDNDPLTYKIAGTNAGFFTVEEHTGIVTIKILLDRETNDVMTIDAIVNDGVYDDVRKTIYINVEDANDNIPIFNGLPYNEEVLENTTVGFVLFTANATDNDFGQAGIVSYKIDEVVPDDKDMFSIVATTGVVTLVGNLNFTEKSPFYQIRINASDGGGELYGEEVVQSSSAIAFITVIDVPDIDPQFLNLPNNAAVEENTRVGTTVFTVRARDPDTGVNDKITFSIDKTNASDLFQIDTNTGIVSVNAEIDREELLNISATVVLKIKASETMPNVNEVIASTIGELQISIKDENDNSPEFYECEGEACMKKDNFEGNVDEHSSTGLAIANLNIKVKDLDGGENSRFNLHLDGPDKDAFRVSPTSGMGESTVQVLVKDPQAVDYEIKQIMNVQIIAVDANADFTSTATVTIHLNDTNDNFPTFEKELYKEKVFEHCENGTIVATITATDADAFDEGKITYKLMPESIRSLFGVHEKTGTIYVTNGDTLDREVTKSYTLTLQAFDSGNNTGTTVVEILILDINDNAPEMNRDIYEAFVQENEDFKIQIQATDRDDPDPDTQNNIVQYRISEESSFSSNFSIDLEHGWLTNKGDLDREAIDISQNGVIQLIVIASDLGTPSLSSSAKVNISVGDANDNAPRYLDPSPYEFRVKESVKGIYVGPVHAHDADQTDFNNRIFFSITDGSFGSFIIYSEAFSKGYRGNITVDPSVELDYESNRKEYTLKVQASDLGQKSDVAEVHIIVEDVNDTPPEFPSGMILKVDENTTLPVPVDTIKGKDVDTNHSLIYELVSTKCQCNGTIGPCPEEWFIVESNGDIIANTEYVIDYEKCDVVFLTARVVDIYTEVGSNSSEGVVTINIVDINDNAPEFVFLQDFYVVVIEKVDTGTSVARAYATDRDTADNNKKTKFQVNKITFIGSEGNTTESLFLYADNFDQEDAEGRYTAYIRSQKAMDNNKRGKFMVEVEAVNGKLSTTGVVELLTVDSSFRVSLRFDRTVAEVNEALPQVRGILQSATKAMVEIFNVFSDSGNQRAEEKTILEAYFVFPNGSALDYDAVTSILNSEEVYKEFGQQLGQLGFTGISTTGNDPTGVKTEVYIMIGLMAALAIVLVVMTTSLVCIRRNYKRKLKASKAMNSAATVVIQNQKSGPVVPGTNKYTKEGANPVLNMNIDTATDLGFDEDGSSADRESLNSLDYNIDMAMAEKDNMPMMAIQEEEEEDEERSESPYIEPLGAALAQREKKRGADSPGLTFTNHSVDTTDL</sequence>